<name>A0ABS4FXJ7_9BACL</name>
<proteinExistence type="predicted"/>
<dbReference type="Proteomes" id="UP001519272">
    <property type="component" value="Unassembled WGS sequence"/>
</dbReference>
<evidence type="ECO:0000313" key="2">
    <source>
        <dbReference type="Proteomes" id="UP001519272"/>
    </source>
</evidence>
<reference evidence="1 2" key="1">
    <citation type="submission" date="2021-03" db="EMBL/GenBank/DDBJ databases">
        <title>Genomic Encyclopedia of Type Strains, Phase IV (KMG-IV): sequencing the most valuable type-strain genomes for metagenomic binning, comparative biology and taxonomic classification.</title>
        <authorList>
            <person name="Goeker M."/>
        </authorList>
    </citation>
    <scope>NUCLEOTIDE SEQUENCE [LARGE SCALE GENOMIC DNA]</scope>
    <source>
        <strain evidence="1 2">DSM 14349</strain>
    </source>
</reference>
<gene>
    <name evidence="1" type="ORF">J2Z32_003970</name>
</gene>
<sequence length="78" mass="9120">MEAYYTCCRYKNKKVRLMTIHGQQYEGVITDVDRNNVYLKTAGNRNVKTSGLYPNYYNNYNNEILTLSLFTLLAIVLI</sequence>
<protein>
    <submittedName>
        <fullName evidence="1">Small nuclear ribonucleoprotein (SnRNP)-like protein</fullName>
    </submittedName>
</protein>
<comment type="caution">
    <text evidence="1">The sequence shown here is derived from an EMBL/GenBank/DDBJ whole genome shotgun (WGS) entry which is preliminary data.</text>
</comment>
<keyword evidence="2" id="KW-1185">Reference proteome</keyword>
<evidence type="ECO:0000313" key="1">
    <source>
        <dbReference type="EMBL" id="MBP1907295.1"/>
    </source>
</evidence>
<organism evidence="1 2">
    <name type="scientific">Paenibacillus turicensis</name>
    <dbReference type="NCBI Taxonomy" id="160487"/>
    <lineage>
        <taxon>Bacteria</taxon>
        <taxon>Bacillati</taxon>
        <taxon>Bacillota</taxon>
        <taxon>Bacilli</taxon>
        <taxon>Bacillales</taxon>
        <taxon>Paenibacillaceae</taxon>
        <taxon>Paenibacillus</taxon>
    </lineage>
</organism>
<dbReference type="EMBL" id="JAGGKG010000024">
    <property type="protein sequence ID" value="MBP1907295.1"/>
    <property type="molecule type" value="Genomic_DNA"/>
</dbReference>
<accession>A0ABS4FXJ7</accession>
<dbReference type="RefSeq" id="WP_210090875.1">
    <property type="nucleotide sequence ID" value="NZ_JAGGKG010000024.1"/>
</dbReference>